<sequence length="129" mass="14141">MKTCPSAYHCPVEATIDIVGGKHKVLILWHLSNARVLRFGELQRRMTQATPKMLTQQLRELEADGMVHRELYHQVPPKTEYSLTERGRSFVPILNQMCAWGKVVLDDADAATSAVPAAPAAVPAAPPAG</sequence>
<accession>A0A6L7IPC8</accession>
<reference evidence="4 5" key="1">
    <citation type="submission" date="2020-10" db="EMBL/GenBank/DDBJ databases">
        <title>Eggerthella sp. nov., isolated from human feces.</title>
        <authorList>
            <person name="Yajun G."/>
        </authorList>
    </citation>
    <scope>NUCLEOTIDE SEQUENCE [LARGE SCALE GENOMIC DNA]</scope>
    <source>
        <strain evidence="4 5">HF-1101</strain>
    </source>
</reference>
<organism evidence="4 5">
    <name type="scientific">Eggerthella guodeyinii</name>
    <dbReference type="NCBI Taxonomy" id="2690837"/>
    <lineage>
        <taxon>Bacteria</taxon>
        <taxon>Bacillati</taxon>
        <taxon>Actinomycetota</taxon>
        <taxon>Coriobacteriia</taxon>
        <taxon>Eggerthellales</taxon>
        <taxon>Eggerthellaceae</taxon>
        <taxon>Eggerthella</taxon>
    </lineage>
</organism>
<evidence type="ECO:0000256" key="3">
    <source>
        <dbReference type="ARBA" id="ARBA00023163"/>
    </source>
</evidence>
<gene>
    <name evidence="4" type="ORF">GS424_015605</name>
</gene>
<evidence type="ECO:0000313" key="5">
    <source>
        <dbReference type="Proteomes" id="UP000478463"/>
    </source>
</evidence>
<dbReference type="AlphaFoldDB" id="A0A6L7IPC8"/>
<dbReference type="InterPro" id="IPR002577">
    <property type="entry name" value="HTH_HxlR"/>
</dbReference>
<evidence type="ECO:0000313" key="4">
    <source>
        <dbReference type="EMBL" id="QOS67907.1"/>
    </source>
</evidence>
<evidence type="ECO:0000256" key="2">
    <source>
        <dbReference type="ARBA" id="ARBA00023125"/>
    </source>
</evidence>
<protein>
    <submittedName>
        <fullName evidence="4">Helix-turn-helix transcriptional regulator</fullName>
    </submittedName>
</protein>
<evidence type="ECO:0000256" key="1">
    <source>
        <dbReference type="ARBA" id="ARBA00023015"/>
    </source>
</evidence>
<dbReference type="PANTHER" id="PTHR33204">
    <property type="entry name" value="TRANSCRIPTIONAL REGULATOR, MARR FAMILY"/>
    <property type="match status" value="1"/>
</dbReference>
<dbReference type="InterPro" id="IPR036388">
    <property type="entry name" value="WH-like_DNA-bd_sf"/>
</dbReference>
<dbReference type="Pfam" id="PF01638">
    <property type="entry name" value="HxlR"/>
    <property type="match status" value="1"/>
</dbReference>
<dbReference type="RefSeq" id="WP_160941371.1">
    <property type="nucleotide sequence ID" value="NZ_CP063310.1"/>
</dbReference>
<name>A0A6L7IPC8_9ACTN</name>
<dbReference type="Proteomes" id="UP000478463">
    <property type="component" value="Chromosome"/>
</dbReference>
<dbReference type="Gene3D" id="1.10.10.10">
    <property type="entry name" value="Winged helix-like DNA-binding domain superfamily/Winged helix DNA-binding domain"/>
    <property type="match status" value="1"/>
</dbReference>
<dbReference type="PANTHER" id="PTHR33204:SF29">
    <property type="entry name" value="TRANSCRIPTIONAL REGULATOR"/>
    <property type="match status" value="1"/>
</dbReference>
<dbReference type="SUPFAM" id="SSF46785">
    <property type="entry name" value="Winged helix' DNA-binding domain"/>
    <property type="match status" value="1"/>
</dbReference>
<dbReference type="GO" id="GO:0003677">
    <property type="term" value="F:DNA binding"/>
    <property type="evidence" value="ECO:0007669"/>
    <property type="project" value="UniProtKB-KW"/>
</dbReference>
<keyword evidence="1" id="KW-0805">Transcription regulation</keyword>
<dbReference type="KEGG" id="egd:GS424_015605"/>
<dbReference type="PROSITE" id="PS51118">
    <property type="entry name" value="HTH_HXLR"/>
    <property type="match status" value="1"/>
</dbReference>
<dbReference type="InterPro" id="IPR036390">
    <property type="entry name" value="WH_DNA-bd_sf"/>
</dbReference>
<keyword evidence="3" id="KW-0804">Transcription</keyword>
<dbReference type="EMBL" id="CP063310">
    <property type="protein sequence ID" value="QOS67907.1"/>
    <property type="molecule type" value="Genomic_DNA"/>
</dbReference>
<proteinExistence type="predicted"/>
<keyword evidence="2" id="KW-0238">DNA-binding</keyword>